<dbReference type="AlphaFoldDB" id="A0A1I4BGF7"/>
<evidence type="ECO:0000256" key="1">
    <source>
        <dbReference type="SAM" id="Phobius"/>
    </source>
</evidence>
<gene>
    <name evidence="2" type="ORF">SAMN04487950_0501</name>
</gene>
<reference evidence="3" key="1">
    <citation type="submission" date="2016-10" db="EMBL/GenBank/DDBJ databases">
        <authorList>
            <person name="Varghese N."/>
            <person name="Submissions S."/>
        </authorList>
    </citation>
    <scope>NUCLEOTIDE SEQUENCE [LARGE SCALE GENOMIC DNA]</scope>
    <source>
        <strain evidence="3">CGMCC 1.7738</strain>
    </source>
</reference>
<dbReference type="Proteomes" id="UP000199607">
    <property type="component" value="Unassembled WGS sequence"/>
</dbReference>
<evidence type="ECO:0000313" key="3">
    <source>
        <dbReference type="Proteomes" id="UP000199607"/>
    </source>
</evidence>
<keyword evidence="1" id="KW-1133">Transmembrane helix</keyword>
<organism evidence="2 3">
    <name type="scientific">Halogranum rubrum</name>
    <dbReference type="NCBI Taxonomy" id="553466"/>
    <lineage>
        <taxon>Archaea</taxon>
        <taxon>Methanobacteriati</taxon>
        <taxon>Methanobacteriota</taxon>
        <taxon>Stenosarchaea group</taxon>
        <taxon>Halobacteria</taxon>
        <taxon>Halobacteriales</taxon>
        <taxon>Haloferacaceae</taxon>
    </lineage>
</organism>
<feature type="transmembrane region" description="Helical" evidence="1">
    <location>
        <begin position="39"/>
        <end position="56"/>
    </location>
</feature>
<dbReference type="EMBL" id="FOTC01000001">
    <property type="protein sequence ID" value="SFK67036.1"/>
    <property type="molecule type" value="Genomic_DNA"/>
</dbReference>
<proteinExistence type="predicted"/>
<sequence length="65" mass="7544">MELVNRLKRWTEEISLAALCMVWIFLWFMNGGLSTPDRLYQVSLLVLFLLSVGLLVQNIRQTTSD</sequence>
<dbReference type="STRING" id="553466.SAMN04487950_0501"/>
<keyword evidence="1" id="KW-0812">Transmembrane</keyword>
<evidence type="ECO:0000313" key="2">
    <source>
        <dbReference type="EMBL" id="SFK67036.1"/>
    </source>
</evidence>
<name>A0A1I4BGF7_9EURY</name>
<accession>A0A1I4BGF7</accession>
<protein>
    <submittedName>
        <fullName evidence="2">Uncharacterized protein</fullName>
    </submittedName>
</protein>
<keyword evidence="3" id="KW-1185">Reference proteome</keyword>
<keyword evidence="1" id="KW-0472">Membrane</keyword>
<feature type="transmembrane region" description="Helical" evidence="1">
    <location>
        <begin position="14"/>
        <end position="33"/>
    </location>
</feature>